<dbReference type="InterPro" id="IPR011701">
    <property type="entry name" value="MFS"/>
</dbReference>
<comment type="caution">
    <text evidence="9">The sequence shown here is derived from an EMBL/GenBank/DDBJ whole genome shotgun (WGS) entry which is preliminary data.</text>
</comment>
<keyword evidence="3 7" id="KW-0812">Transmembrane</keyword>
<feature type="domain" description="Major facilitator superfamily (MFS) profile" evidence="8">
    <location>
        <begin position="109"/>
        <end position="622"/>
    </location>
</feature>
<feature type="transmembrane region" description="Helical" evidence="7">
    <location>
        <begin position="182"/>
        <end position="202"/>
    </location>
</feature>
<dbReference type="CDD" id="cd17330">
    <property type="entry name" value="MFS_SLC46_TetA_like"/>
    <property type="match status" value="1"/>
</dbReference>
<accession>A0AA40E9H8</accession>
<keyword evidence="10" id="KW-1185">Reference proteome</keyword>
<feature type="transmembrane region" description="Helical" evidence="7">
    <location>
        <begin position="152"/>
        <end position="170"/>
    </location>
</feature>
<dbReference type="AlphaFoldDB" id="A0AA40E9H8"/>
<protein>
    <submittedName>
        <fullName evidence="9">Major facilitator superfamily domain-containing protein</fullName>
    </submittedName>
</protein>
<feature type="region of interest" description="Disordered" evidence="6">
    <location>
        <begin position="1"/>
        <end position="53"/>
    </location>
</feature>
<sequence>MSSRGREGGGGVSKVAAELDLDQDSDLPLDPERLSLLLGSGSTSSEPSQQRHGRVLTAHLERQTFKPSISTTASAVMGTEDAIDGPRPRQRSRHSAKNVSWRDLPRKSQLVVITLARLSEPLVQTSLQSYMFYQLKWFNPSISDSVIASQAGVLHASFTAAQFMTAMVWGRVADSEHFGRKTVLLIGLGGTMLSCIGFGFSTTFWQALVFRSLGGITNGNVGVLRTMISEIVREKRFQSRAFLLLPMTFNIGIILGPLLGGILSDPAGTYPGLFGHVKFFERFPYAAPNLVSAFFLLCAMLGVWLNLEETLDLRSGKSDRGLELGRKLRLCFSSSHFGVAYKPLGSQDPSAIIEASASEDILPEPLVPGNIVKSRQPRRRYSQRLAFRRIFTRNVILTFIASFIVSFHLGSFNSLWFVFLSTPVYDPDKPLSSLNTLPRSLPFVFTGGLGLQPREVGMAMAVLGFVGICLQLGVYPWLSARMGTVRSWRLFLLFFPLTYFLLPYLSLVPSSAASPPPNPKNGIAVWLALTGVVTIQVIGRTFALPAQTILVNNCTPHPSVLGTVHGIGQSVSSFARTLGPVLCGFLYGLSLERGIIGAVWWGLSGVAICGVLASLFVWEGDGHEICLEGDEEDDW</sequence>
<dbReference type="PANTHER" id="PTHR23504">
    <property type="entry name" value="MAJOR FACILITATOR SUPERFAMILY DOMAIN-CONTAINING PROTEIN 10"/>
    <property type="match status" value="1"/>
</dbReference>
<feature type="transmembrane region" description="Helical" evidence="7">
    <location>
        <begin position="395"/>
        <end position="419"/>
    </location>
</feature>
<organism evidence="9 10">
    <name type="scientific">Lasiosphaeria miniovina</name>
    <dbReference type="NCBI Taxonomy" id="1954250"/>
    <lineage>
        <taxon>Eukaryota</taxon>
        <taxon>Fungi</taxon>
        <taxon>Dikarya</taxon>
        <taxon>Ascomycota</taxon>
        <taxon>Pezizomycotina</taxon>
        <taxon>Sordariomycetes</taxon>
        <taxon>Sordariomycetidae</taxon>
        <taxon>Sordariales</taxon>
        <taxon>Lasiosphaeriaceae</taxon>
        <taxon>Lasiosphaeria</taxon>
    </lineage>
</organism>
<evidence type="ECO:0000256" key="4">
    <source>
        <dbReference type="ARBA" id="ARBA00022989"/>
    </source>
</evidence>
<keyword evidence="5 7" id="KW-0472">Membrane</keyword>
<dbReference type="GeneID" id="85324084"/>
<feature type="compositionally biased region" description="Low complexity" evidence="6">
    <location>
        <begin position="34"/>
        <end position="50"/>
    </location>
</feature>
<evidence type="ECO:0000256" key="5">
    <source>
        <dbReference type="ARBA" id="ARBA00023136"/>
    </source>
</evidence>
<comment type="subcellular location">
    <subcellularLocation>
        <location evidence="1">Membrane</location>
        <topology evidence="1">Multi-pass membrane protein</topology>
    </subcellularLocation>
</comment>
<dbReference type="Proteomes" id="UP001172101">
    <property type="component" value="Unassembled WGS sequence"/>
</dbReference>
<evidence type="ECO:0000313" key="10">
    <source>
        <dbReference type="Proteomes" id="UP001172101"/>
    </source>
</evidence>
<dbReference type="PROSITE" id="PS50850">
    <property type="entry name" value="MFS"/>
    <property type="match status" value="1"/>
</dbReference>
<name>A0AA40E9H8_9PEZI</name>
<evidence type="ECO:0000313" key="9">
    <source>
        <dbReference type="EMBL" id="KAK0733324.1"/>
    </source>
</evidence>
<dbReference type="Pfam" id="PF07690">
    <property type="entry name" value="MFS_1"/>
    <property type="match status" value="1"/>
</dbReference>
<feature type="region of interest" description="Disordered" evidence="6">
    <location>
        <begin position="69"/>
        <end position="99"/>
    </location>
</feature>
<proteinExistence type="predicted"/>
<feature type="transmembrane region" description="Helical" evidence="7">
    <location>
        <begin position="598"/>
        <end position="618"/>
    </location>
</feature>
<evidence type="ECO:0000256" key="1">
    <source>
        <dbReference type="ARBA" id="ARBA00004141"/>
    </source>
</evidence>
<dbReference type="EMBL" id="JAUIRO010000001">
    <property type="protein sequence ID" value="KAK0733324.1"/>
    <property type="molecule type" value="Genomic_DNA"/>
</dbReference>
<dbReference type="SUPFAM" id="SSF103473">
    <property type="entry name" value="MFS general substrate transporter"/>
    <property type="match status" value="1"/>
</dbReference>
<feature type="compositionally biased region" description="Acidic residues" evidence="6">
    <location>
        <begin position="19"/>
        <end position="29"/>
    </location>
</feature>
<evidence type="ECO:0000256" key="2">
    <source>
        <dbReference type="ARBA" id="ARBA00022448"/>
    </source>
</evidence>
<keyword evidence="4 7" id="KW-1133">Transmembrane helix</keyword>
<feature type="transmembrane region" description="Helical" evidence="7">
    <location>
        <begin position="283"/>
        <end position="307"/>
    </location>
</feature>
<keyword evidence="2" id="KW-0813">Transport</keyword>
<dbReference type="GO" id="GO:0016020">
    <property type="term" value="C:membrane"/>
    <property type="evidence" value="ECO:0007669"/>
    <property type="project" value="UniProtKB-SubCell"/>
</dbReference>
<evidence type="ECO:0000256" key="3">
    <source>
        <dbReference type="ARBA" id="ARBA00022692"/>
    </source>
</evidence>
<evidence type="ECO:0000256" key="7">
    <source>
        <dbReference type="SAM" id="Phobius"/>
    </source>
</evidence>
<feature type="transmembrane region" description="Helical" evidence="7">
    <location>
        <begin position="240"/>
        <end position="263"/>
    </location>
</feature>
<gene>
    <name evidence="9" type="ORF">B0T26DRAFT_683577</name>
</gene>
<feature type="transmembrane region" description="Helical" evidence="7">
    <location>
        <begin position="523"/>
        <end position="543"/>
    </location>
</feature>
<dbReference type="InterPro" id="IPR036259">
    <property type="entry name" value="MFS_trans_sf"/>
</dbReference>
<dbReference type="Gene3D" id="1.20.1250.20">
    <property type="entry name" value="MFS general substrate transporter like domains"/>
    <property type="match status" value="1"/>
</dbReference>
<feature type="transmembrane region" description="Helical" evidence="7">
    <location>
        <begin position="490"/>
        <end position="511"/>
    </location>
</feature>
<dbReference type="RefSeq" id="XP_060302201.1">
    <property type="nucleotide sequence ID" value="XM_060440814.1"/>
</dbReference>
<evidence type="ECO:0000256" key="6">
    <source>
        <dbReference type="SAM" id="MobiDB-lite"/>
    </source>
</evidence>
<dbReference type="PANTHER" id="PTHR23504:SF6">
    <property type="entry name" value="MULTIDRUG TRANSPORTER, PUTATIVE (AFU_ORTHOLOGUE AFUA_4G08740)-RELATED"/>
    <property type="match status" value="1"/>
</dbReference>
<evidence type="ECO:0000259" key="8">
    <source>
        <dbReference type="PROSITE" id="PS50850"/>
    </source>
</evidence>
<dbReference type="InterPro" id="IPR020846">
    <property type="entry name" value="MFS_dom"/>
</dbReference>
<reference evidence="9" key="1">
    <citation type="submission" date="2023-06" db="EMBL/GenBank/DDBJ databases">
        <title>Genome-scale phylogeny and comparative genomics of the fungal order Sordariales.</title>
        <authorList>
            <consortium name="Lawrence Berkeley National Laboratory"/>
            <person name="Hensen N."/>
            <person name="Bonometti L."/>
            <person name="Westerberg I."/>
            <person name="Brannstrom I.O."/>
            <person name="Guillou S."/>
            <person name="Cros-Aarteil S."/>
            <person name="Calhoun S."/>
            <person name="Haridas S."/>
            <person name="Kuo A."/>
            <person name="Mondo S."/>
            <person name="Pangilinan J."/>
            <person name="Riley R."/>
            <person name="LaButti K."/>
            <person name="Andreopoulos B."/>
            <person name="Lipzen A."/>
            <person name="Chen C."/>
            <person name="Yanf M."/>
            <person name="Daum C."/>
            <person name="Ng V."/>
            <person name="Clum A."/>
            <person name="Steindorff A."/>
            <person name="Ohm R."/>
            <person name="Martin F."/>
            <person name="Silar P."/>
            <person name="Natvig D."/>
            <person name="Lalanne C."/>
            <person name="Gautier V."/>
            <person name="Ament-velasquez S.L."/>
            <person name="Kruys A."/>
            <person name="Hutchinson M.I."/>
            <person name="Powell A.J."/>
            <person name="Barry K."/>
            <person name="Miller A.N."/>
            <person name="Grigoriev I.V."/>
            <person name="Debuchy R."/>
            <person name="Gladieux P."/>
            <person name="Thoren M.H."/>
            <person name="Johannesson H."/>
        </authorList>
    </citation>
    <scope>NUCLEOTIDE SEQUENCE</scope>
    <source>
        <strain evidence="9">SMH2392-1A</strain>
    </source>
</reference>
<dbReference type="GO" id="GO:0022857">
    <property type="term" value="F:transmembrane transporter activity"/>
    <property type="evidence" value="ECO:0007669"/>
    <property type="project" value="InterPro"/>
</dbReference>
<feature type="transmembrane region" description="Helical" evidence="7">
    <location>
        <begin position="456"/>
        <end position="478"/>
    </location>
</feature>